<keyword evidence="3 7" id="KW-0812">Transmembrane</keyword>
<keyword evidence="5 7" id="KW-0472">Membrane</keyword>
<reference evidence="9" key="1">
    <citation type="submission" date="2023-06" db="EMBL/GenBank/DDBJ databases">
        <title>Genome-scale phylogeny and comparative genomics of the fungal order Sordariales.</title>
        <authorList>
            <consortium name="Lawrence Berkeley National Laboratory"/>
            <person name="Hensen N."/>
            <person name="Bonometti L."/>
            <person name="Westerberg I."/>
            <person name="Brannstrom I.O."/>
            <person name="Guillou S."/>
            <person name="Cros-Aarteil S."/>
            <person name="Calhoun S."/>
            <person name="Haridas S."/>
            <person name="Kuo A."/>
            <person name="Mondo S."/>
            <person name="Pangilinan J."/>
            <person name="Riley R."/>
            <person name="Labutti K."/>
            <person name="Andreopoulos B."/>
            <person name="Lipzen A."/>
            <person name="Chen C."/>
            <person name="Yanf M."/>
            <person name="Daum C."/>
            <person name="Ng V."/>
            <person name="Clum A."/>
            <person name="Steindorff A."/>
            <person name="Ohm R."/>
            <person name="Martin F."/>
            <person name="Silar P."/>
            <person name="Natvig D."/>
            <person name="Lalanne C."/>
            <person name="Gautier V."/>
            <person name="Ament-Velasquez S.L."/>
            <person name="Kruys A."/>
            <person name="Hutchinson M.I."/>
            <person name="Powell A.J."/>
            <person name="Barry K."/>
            <person name="Miller A.N."/>
            <person name="Grigoriev I.V."/>
            <person name="Debuchy R."/>
            <person name="Gladieux P."/>
            <person name="Thoren M.H."/>
            <person name="Johannesson H."/>
        </authorList>
    </citation>
    <scope>NUCLEOTIDE SEQUENCE</scope>
    <source>
        <strain evidence="9">CBS 606.72</strain>
    </source>
</reference>
<keyword evidence="4 7" id="KW-1133">Transmembrane helix</keyword>
<evidence type="ECO:0000256" key="4">
    <source>
        <dbReference type="ARBA" id="ARBA00022989"/>
    </source>
</evidence>
<dbReference type="PANTHER" id="PTHR23501">
    <property type="entry name" value="MAJOR FACILITATOR SUPERFAMILY"/>
    <property type="match status" value="1"/>
</dbReference>
<feature type="transmembrane region" description="Helical" evidence="7">
    <location>
        <begin position="292"/>
        <end position="311"/>
    </location>
</feature>
<keyword evidence="10" id="KW-1185">Reference proteome</keyword>
<evidence type="ECO:0000256" key="6">
    <source>
        <dbReference type="SAM" id="MobiDB-lite"/>
    </source>
</evidence>
<gene>
    <name evidence="9" type="ORF">B0T14DRAFT_227072</name>
</gene>
<dbReference type="EMBL" id="JAULSU010000004">
    <property type="protein sequence ID" value="KAK0620283.1"/>
    <property type="molecule type" value="Genomic_DNA"/>
</dbReference>
<feature type="region of interest" description="Disordered" evidence="6">
    <location>
        <begin position="1"/>
        <end position="83"/>
    </location>
</feature>
<dbReference type="AlphaFoldDB" id="A0AA39WRK0"/>
<comment type="caution">
    <text evidence="9">The sequence shown here is derived from an EMBL/GenBank/DDBJ whole genome shotgun (WGS) entry which is preliminary data.</text>
</comment>
<evidence type="ECO:0000313" key="10">
    <source>
        <dbReference type="Proteomes" id="UP001175000"/>
    </source>
</evidence>
<organism evidence="9 10">
    <name type="scientific">Immersiella caudata</name>
    <dbReference type="NCBI Taxonomy" id="314043"/>
    <lineage>
        <taxon>Eukaryota</taxon>
        <taxon>Fungi</taxon>
        <taxon>Dikarya</taxon>
        <taxon>Ascomycota</taxon>
        <taxon>Pezizomycotina</taxon>
        <taxon>Sordariomycetes</taxon>
        <taxon>Sordariomycetidae</taxon>
        <taxon>Sordariales</taxon>
        <taxon>Lasiosphaeriaceae</taxon>
        <taxon>Immersiella</taxon>
    </lineage>
</organism>
<proteinExistence type="predicted"/>
<feature type="transmembrane region" description="Helical" evidence="7">
    <location>
        <begin position="133"/>
        <end position="151"/>
    </location>
</feature>
<evidence type="ECO:0000256" key="3">
    <source>
        <dbReference type="ARBA" id="ARBA00022692"/>
    </source>
</evidence>
<dbReference type="Pfam" id="PF07690">
    <property type="entry name" value="MFS_1"/>
    <property type="match status" value="1"/>
</dbReference>
<keyword evidence="2" id="KW-0813">Transport</keyword>
<feature type="transmembrane region" description="Helical" evidence="7">
    <location>
        <begin position="188"/>
        <end position="212"/>
    </location>
</feature>
<feature type="transmembrane region" description="Helical" evidence="7">
    <location>
        <begin position="399"/>
        <end position="418"/>
    </location>
</feature>
<dbReference type="InterPro" id="IPR011701">
    <property type="entry name" value="MFS"/>
</dbReference>
<dbReference type="FunFam" id="1.20.1720.10:FF:000012">
    <property type="entry name" value="MFS toxin efflux pump (AflT)"/>
    <property type="match status" value="1"/>
</dbReference>
<feature type="transmembrane region" description="Helical" evidence="7">
    <location>
        <begin position="224"/>
        <end position="243"/>
    </location>
</feature>
<comment type="subcellular location">
    <subcellularLocation>
        <location evidence="1">Membrane</location>
        <topology evidence="1">Multi-pass membrane protein</topology>
    </subcellularLocation>
</comment>
<dbReference type="GO" id="GO:0005886">
    <property type="term" value="C:plasma membrane"/>
    <property type="evidence" value="ECO:0007669"/>
    <property type="project" value="TreeGrafter"/>
</dbReference>
<feature type="compositionally biased region" description="Polar residues" evidence="6">
    <location>
        <begin position="1"/>
        <end position="15"/>
    </location>
</feature>
<feature type="transmembrane region" description="Helical" evidence="7">
    <location>
        <begin position="425"/>
        <end position="444"/>
    </location>
</feature>
<feature type="transmembrane region" description="Helical" evidence="7">
    <location>
        <begin position="95"/>
        <end position="121"/>
    </location>
</feature>
<feature type="region of interest" description="Disordered" evidence="6">
    <location>
        <begin position="801"/>
        <end position="842"/>
    </location>
</feature>
<name>A0AA39WRK0_9PEZI</name>
<accession>A0AA39WRK0</accession>
<feature type="transmembrane region" description="Helical" evidence="7">
    <location>
        <begin position="323"/>
        <end position="342"/>
    </location>
</feature>
<feature type="region of interest" description="Disordered" evidence="6">
    <location>
        <begin position="591"/>
        <end position="653"/>
    </location>
</feature>
<dbReference type="Gene3D" id="1.20.1250.20">
    <property type="entry name" value="MFS general substrate transporter like domains"/>
    <property type="match status" value="1"/>
</dbReference>
<protein>
    <submittedName>
        <fullName evidence="9">Major facilitator superfamily domain-containing protein</fullName>
    </submittedName>
</protein>
<feature type="transmembrane region" description="Helical" evidence="7">
    <location>
        <begin position="362"/>
        <end position="387"/>
    </location>
</feature>
<feature type="transmembrane region" description="Helical" evidence="7">
    <location>
        <begin position="563"/>
        <end position="581"/>
    </location>
</feature>
<evidence type="ECO:0000256" key="1">
    <source>
        <dbReference type="ARBA" id="ARBA00004141"/>
    </source>
</evidence>
<dbReference type="PANTHER" id="PTHR23501:SF201">
    <property type="entry name" value="MFS AFLATOXIN EFFLUX PUMP"/>
    <property type="match status" value="1"/>
</dbReference>
<feature type="transmembrane region" description="Helical" evidence="7">
    <location>
        <begin position="456"/>
        <end position="478"/>
    </location>
</feature>
<dbReference type="InterPro" id="IPR036259">
    <property type="entry name" value="MFS_trans_sf"/>
</dbReference>
<dbReference type="CDD" id="cd17502">
    <property type="entry name" value="MFS_Azr1_MDR_like"/>
    <property type="match status" value="1"/>
</dbReference>
<feature type="transmembrane region" description="Helical" evidence="7">
    <location>
        <begin position="490"/>
        <end position="513"/>
    </location>
</feature>
<feature type="transmembrane region" description="Helical" evidence="7">
    <location>
        <begin position="249"/>
        <end position="272"/>
    </location>
</feature>
<dbReference type="FunFam" id="1.20.1250.20:FF:000196">
    <property type="entry name" value="MFS toxin efflux pump (AflT)"/>
    <property type="match status" value="1"/>
</dbReference>
<dbReference type="GO" id="GO:0022857">
    <property type="term" value="F:transmembrane transporter activity"/>
    <property type="evidence" value="ECO:0007669"/>
    <property type="project" value="InterPro"/>
</dbReference>
<dbReference type="PROSITE" id="PS50850">
    <property type="entry name" value="MFS"/>
    <property type="match status" value="1"/>
</dbReference>
<feature type="compositionally biased region" description="Low complexity" evidence="6">
    <location>
        <begin position="46"/>
        <end position="73"/>
    </location>
</feature>
<dbReference type="SUPFAM" id="SSF103473">
    <property type="entry name" value="MFS general substrate transporter"/>
    <property type="match status" value="2"/>
</dbReference>
<dbReference type="Gene3D" id="1.20.1720.10">
    <property type="entry name" value="Multidrug resistance protein D"/>
    <property type="match status" value="1"/>
</dbReference>
<feature type="transmembrane region" description="Helical" evidence="7">
    <location>
        <begin position="163"/>
        <end position="182"/>
    </location>
</feature>
<evidence type="ECO:0000256" key="2">
    <source>
        <dbReference type="ARBA" id="ARBA00022448"/>
    </source>
</evidence>
<feature type="domain" description="Major facilitator superfamily (MFS) profile" evidence="8">
    <location>
        <begin position="98"/>
        <end position="586"/>
    </location>
</feature>
<evidence type="ECO:0000313" key="9">
    <source>
        <dbReference type="EMBL" id="KAK0620283.1"/>
    </source>
</evidence>
<dbReference type="InterPro" id="IPR020846">
    <property type="entry name" value="MFS_dom"/>
</dbReference>
<evidence type="ECO:0000256" key="5">
    <source>
        <dbReference type="ARBA" id="ARBA00023136"/>
    </source>
</evidence>
<evidence type="ECO:0000256" key="7">
    <source>
        <dbReference type="SAM" id="Phobius"/>
    </source>
</evidence>
<sequence>MAAMNSTTSLGSRQSLPAFRTGHTSVDPSELEKLAPDSPGLPPPRGQLGPIGSPGPSRPNSSSSGAPGGSEVPKGGSMGPGGHDPELFQPRSFKFWATLVCNFLALFLVALDRTIIAPAIPRISDDYKALGDVGWYGSAYMLTTACAQLLYGRIYKYYDMKWTFIISVIIFEIGSAICGAAPTSVVFILGRAIAGAASAGIFSGTMLIMIPMIPLHRRPAFQGLFGLVFGLASVMGPIIGGGFTESAATWRWCFYINLPIGAVSLAFMMFFWNPPKMVDQRPAPVMEHIKRLDPIGMLFFLPATVSLLLALQWGGGTYDWGNWRIVMLFGVFVAATVAFISVQIMKPETALVPPKIITQRSVAFGVTFTFFLSGSMILLVFYVPIWFQTVKEASPIQSGIWTLPLVLSLVFSSIGAGIMTQKIGYYVPSMLIAPAVMSIGEGLMTTFTRDTPSSQWIAYQFIAGFGLGFGMQTSGLAIQTVLPREDISIGIAVNFFLQQLGGAISASIGQAILSNLLGSQLAAIPGFDPKQINGEGITHLLKTIDPKFRDLAIDAYNFASQRIFLAAAGFCFASLLCALGMEWRSIKIGKNGQSGAGGPSGQAEAGNSPGGPDIPMQQHMSGGVMDGRQSMDPNGMPIDRKGGPGGYDGNSNPSTGVIAVDQHGNPHYSMMSMPGGMGQNSHYSIIMPPHDPNGSNLSLPATGFDSNNPYNSAIAAPVVFMPHSGDPNNPYGQMGMPTQVMYANSPYGNSPYGQSGMVPMPVMYVNPAFAPPPVPGSDGHRDSFCNNCRCSIAGIPGMPGQPLQGHPFAESSTSLNILHDDEKKGGRSRSGSTSADERERDR</sequence>
<dbReference type="Proteomes" id="UP001175000">
    <property type="component" value="Unassembled WGS sequence"/>
</dbReference>
<evidence type="ECO:0000259" key="8">
    <source>
        <dbReference type="PROSITE" id="PS50850"/>
    </source>
</evidence>